<evidence type="ECO:0000256" key="2">
    <source>
        <dbReference type="ARBA" id="ARBA00022803"/>
    </source>
</evidence>
<keyword evidence="5" id="KW-1185">Reference proteome</keyword>
<dbReference type="EMBL" id="JAHZIJ010000001">
    <property type="protein sequence ID" value="MBW7473415.1"/>
    <property type="molecule type" value="Genomic_DNA"/>
</dbReference>
<keyword evidence="1" id="KW-0677">Repeat</keyword>
<organism evidence="4 5">
    <name type="scientific">Paenibacillus oenotherae</name>
    <dbReference type="NCBI Taxonomy" id="1435645"/>
    <lineage>
        <taxon>Bacteria</taxon>
        <taxon>Bacillati</taxon>
        <taxon>Bacillota</taxon>
        <taxon>Bacilli</taxon>
        <taxon>Bacillales</taxon>
        <taxon>Paenibacillaceae</taxon>
        <taxon>Paenibacillus</taxon>
    </lineage>
</organism>
<dbReference type="PANTHER" id="PTHR44943">
    <property type="entry name" value="CELLULOSE SYNTHASE OPERON PROTEIN C"/>
    <property type="match status" value="1"/>
</dbReference>
<dbReference type="PROSITE" id="PS50005">
    <property type="entry name" value="TPR"/>
    <property type="match status" value="2"/>
</dbReference>
<dbReference type="InterPro" id="IPR011990">
    <property type="entry name" value="TPR-like_helical_dom_sf"/>
</dbReference>
<dbReference type="InterPro" id="IPR013105">
    <property type="entry name" value="TPR_2"/>
</dbReference>
<reference evidence="4 5" key="1">
    <citation type="submission" date="2021-07" db="EMBL/GenBank/DDBJ databases">
        <title>Paenibacillus radiodurans sp. nov., isolated from the southeastern edge of Tengger Desert.</title>
        <authorList>
            <person name="Zhang G."/>
        </authorList>
    </citation>
    <scope>NUCLEOTIDE SEQUENCE [LARGE SCALE GENOMIC DNA]</scope>
    <source>
        <strain evidence="4 5">DT7-4</strain>
    </source>
</reference>
<dbReference type="Proteomes" id="UP000812277">
    <property type="component" value="Unassembled WGS sequence"/>
</dbReference>
<dbReference type="SUPFAM" id="SSF48452">
    <property type="entry name" value="TPR-like"/>
    <property type="match status" value="1"/>
</dbReference>
<dbReference type="RefSeq" id="WP_219870647.1">
    <property type="nucleotide sequence ID" value="NZ_JAHZIJ010000001.1"/>
</dbReference>
<evidence type="ECO:0000256" key="1">
    <source>
        <dbReference type="ARBA" id="ARBA00022737"/>
    </source>
</evidence>
<sequence>MDGESSIRKAYEAILSGDFEQALARFEEAIALEPDQGVHYYKCSITCARSGKWQKALHYAEQAVALEPAQEEYRFHLQTVQSRWRVIEAEALLSREGTEGEKAIAMLCDAIRLDPLNLDALLILGAAYAARNRFEEAAVCAKDALRLDPEHSAARRLLADVRRSRLALRTYKQRRQRKRNR</sequence>
<keyword evidence="2 3" id="KW-0802">TPR repeat</keyword>
<dbReference type="Gene3D" id="1.25.40.10">
    <property type="entry name" value="Tetratricopeptide repeat domain"/>
    <property type="match status" value="2"/>
</dbReference>
<dbReference type="InterPro" id="IPR051685">
    <property type="entry name" value="Ycf3/AcsC/BcsC/TPR_MFPF"/>
</dbReference>
<gene>
    <name evidence="4" type="ORF">K0T92_01495</name>
</gene>
<accession>A0ABS7D0M6</accession>
<proteinExistence type="predicted"/>
<evidence type="ECO:0000313" key="4">
    <source>
        <dbReference type="EMBL" id="MBW7473415.1"/>
    </source>
</evidence>
<comment type="caution">
    <text evidence="4">The sequence shown here is derived from an EMBL/GenBank/DDBJ whole genome shotgun (WGS) entry which is preliminary data.</text>
</comment>
<dbReference type="Pfam" id="PF07719">
    <property type="entry name" value="TPR_2"/>
    <property type="match status" value="1"/>
</dbReference>
<evidence type="ECO:0000313" key="5">
    <source>
        <dbReference type="Proteomes" id="UP000812277"/>
    </source>
</evidence>
<feature type="repeat" description="TPR" evidence="3">
    <location>
        <begin position="118"/>
        <end position="151"/>
    </location>
</feature>
<dbReference type="InterPro" id="IPR019734">
    <property type="entry name" value="TPR_rpt"/>
</dbReference>
<evidence type="ECO:0000256" key="3">
    <source>
        <dbReference type="PROSITE-ProRule" id="PRU00339"/>
    </source>
</evidence>
<feature type="repeat" description="TPR" evidence="3">
    <location>
        <begin position="3"/>
        <end position="36"/>
    </location>
</feature>
<name>A0ABS7D0M6_9BACL</name>
<dbReference type="SMART" id="SM00028">
    <property type="entry name" value="TPR"/>
    <property type="match status" value="3"/>
</dbReference>
<dbReference type="PANTHER" id="PTHR44943:SF8">
    <property type="entry name" value="TPR REPEAT-CONTAINING PROTEIN MJ0263"/>
    <property type="match status" value="1"/>
</dbReference>
<protein>
    <submittedName>
        <fullName evidence="4">Tetratricopeptide repeat protein</fullName>
    </submittedName>
</protein>